<keyword evidence="8" id="KW-0442">Lipid degradation</keyword>
<feature type="active site" description="Proton acceptor" evidence="8">
    <location>
        <position position="348"/>
    </location>
</feature>
<keyword evidence="4 7" id="KW-0040">ANK repeat</keyword>
<organism evidence="10 11">
    <name type="scientific">Heterodera trifolii</name>
    <dbReference type="NCBI Taxonomy" id="157864"/>
    <lineage>
        <taxon>Eukaryota</taxon>
        <taxon>Metazoa</taxon>
        <taxon>Ecdysozoa</taxon>
        <taxon>Nematoda</taxon>
        <taxon>Chromadorea</taxon>
        <taxon>Rhabditida</taxon>
        <taxon>Tylenchina</taxon>
        <taxon>Tylenchomorpha</taxon>
        <taxon>Tylenchoidea</taxon>
        <taxon>Heteroderidae</taxon>
        <taxon>Heteroderinae</taxon>
        <taxon>Heterodera</taxon>
    </lineage>
</organism>
<evidence type="ECO:0000259" key="9">
    <source>
        <dbReference type="PROSITE" id="PS51635"/>
    </source>
</evidence>
<comment type="catalytic activity">
    <reaction evidence="6">
        <text>a 1,2-diacyl-sn-glycero-3-phosphocholine + H2O = a 1-acyl-sn-glycero-3-phosphocholine + a fatty acid + H(+)</text>
        <dbReference type="Rhea" id="RHEA:15801"/>
        <dbReference type="ChEBI" id="CHEBI:15377"/>
        <dbReference type="ChEBI" id="CHEBI:15378"/>
        <dbReference type="ChEBI" id="CHEBI:28868"/>
        <dbReference type="ChEBI" id="CHEBI:57643"/>
        <dbReference type="ChEBI" id="CHEBI:58168"/>
        <dbReference type="EC" id="3.1.1.4"/>
    </reaction>
    <physiologicalReaction direction="left-to-right" evidence="6">
        <dbReference type="Rhea" id="RHEA:15802"/>
    </physiologicalReaction>
</comment>
<feature type="repeat" description="ANK" evidence="7">
    <location>
        <begin position="50"/>
        <end position="88"/>
    </location>
</feature>
<proteinExistence type="predicted"/>
<dbReference type="Pfam" id="PF00023">
    <property type="entry name" value="Ank"/>
    <property type="match status" value="1"/>
</dbReference>
<keyword evidence="5 8" id="KW-0443">Lipid metabolism</keyword>
<gene>
    <name evidence="10" type="ORF">niasHT_011086</name>
</gene>
<dbReference type="InterPro" id="IPR002641">
    <property type="entry name" value="PNPLA_dom"/>
</dbReference>
<dbReference type="PANTHER" id="PTHR24139">
    <property type="entry name" value="CALCIUM-INDEPENDENT PHOSPHOLIPASE A2"/>
    <property type="match status" value="1"/>
</dbReference>
<dbReference type="SUPFAM" id="SSF48403">
    <property type="entry name" value="Ankyrin repeat"/>
    <property type="match status" value="1"/>
</dbReference>
<dbReference type="SMART" id="SM00248">
    <property type="entry name" value="ANK"/>
    <property type="match status" value="1"/>
</dbReference>
<evidence type="ECO:0000256" key="3">
    <source>
        <dbReference type="ARBA" id="ARBA00022801"/>
    </source>
</evidence>
<feature type="short sequence motif" description="DGA/G" evidence="8">
    <location>
        <begin position="348"/>
        <end position="350"/>
    </location>
</feature>
<evidence type="ECO:0000256" key="7">
    <source>
        <dbReference type="PROSITE-ProRule" id="PRU00023"/>
    </source>
</evidence>
<dbReference type="EC" id="3.1.1.4" evidence="1"/>
<dbReference type="PROSITE" id="PS50088">
    <property type="entry name" value="ANK_REPEAT"/>
    <property type="match status" value="1"/>
</dbReference>
<keyword evidence="3 8" id="KW-0378">Hydrolase</keyword>
<dbReference type="InterPro" id="IPR016035">
    <property type="entry name" value="Acyl_Trfase/lysoPLipase"/>
</dbReference>
<dbReference type="PANTHER" id="PTHR24139:SF34">
    <property type="entry name" value="85_88 KDA CALCIUM-INDEPENDENT PHOSPHOLIPASE A2"/>
    <property type="match status" value="1"/>
</dbReference>
<dbReference type="PROSITE" id="PS50297">
    <property type="entry name" value="ANK_REP_REGION"/>
    <property type="match status" value="1"/>
</dbReference>
<evidence type="ECO:0000256" key="4">
    <source>
        <dbReference type="ARBA" id="ARBA00023043"/>
    </source>
</evidence>
<dbReference type="EMBL" id="JBICBT010000492">
    <property type="protein sequence ID" value="KAL3111799.1"/>
    <property type="molecule type" value="Genomic_DNA"/>
</dbReference>
<dbReference type="InterPro" id="IPR047148">
    <property type="entry name" value="PLPL9"/>
</dbReference>
<protein>
    <recommendedName>
        <fullName evidence="1">phospholipase A2</fullName>
        <ecNumber evidence="1">3.1.1.4</ecNumber>
    </recommendedName>
</protein>
<keyword evidence="11" id="KW-1185">Reference proteome</keyword>
<evidence type="ECO:0000313" key="10">
    <source>
        <dbReference type="EMBL" id="KAL3111799.1"/>
    </source>
</evidence>
<evidence type="ECO:0000256" key="5">
    <source>
        <dbReference type="ARBA" id="ARBA00023098"/>
    </source>
</evidence>
<dbReference type="Proteomes" id="UP001620626">
    <property type="component" value="Unassembled WGS sequence"/>
</dbReference>
<dbReference type="PRINTS" id="PR01415">
    <property type="entry name" value="ANKYRIN"/>
</dbReference>
<accession>A0ABD2L9J2</accession>
<comment type="caution">
    <text evidence="10">The sequence shown here is derived from an EMBL/GenBank/DDBJ whole genome shotgun (WGS) entry which is preliminary data.</text>
</comment>
<evidence type="ECO:0000256" key="6">
    <source>
        <dbReference type="ARBA" id="ARBA00023422"/>
    </source>
</evidence>
<name>A0ABD2L9J2_9BILA</name>
<dbReference type="AlphaFoldDB" id="A0ABD2L9J2"/>
<dbReference type="Gene3D" id="3.40.1090.10">
    <property type="entry name" value="Cytosolic phospholipase A2 catalytic domain"/>
    <property type="match status" value="1"/>
</dbReference>
<evidence type="ECO:0000256" key="1">
    <source>
        <dbReference type="ARBA" id="ARBA00013278"/>
    </source>
</evidence>
<dbReference type="GO" id="GO:0016042">
    <property type="term" value="P:lipid catabolic process"/>
    <property type="evidence" value="ECO:0007669"/>
    <property type="project" value="UniProtKB-UniRule"/>
</dbReference>
<feature type="short sequence motif" description="GXGXXG" evidence="8">
    <location>
        <begin position="171"/>
        <end position="176"/>
    </location>
</feature>
<reference evidence="10 11" key="1">
    <citation type="submission" date="2024-10" db="EMBL/GenBank/DDBJ databases">
        <authorList>
            <person name="Kim D."/>
        </authorList>
    </citation>
    <scope>NUCLEOTIDE SEQUENCE [LARGE SCALE GENOMIC DNA]</scope>
    <source>
        <strain evidence="10">BH-2024</strain>
    </source>
</reference>
<dbReference type="GO" id="GO:0004623">
    <property type="term" value="F:phospholipase A2 activity"/>
    <property type="evidence" value="ECO:0007669"/>
    <property type="project" value="UniProtKB-EC"/>
</dbReference>
<feature type="short sequence motif" description="GXSXG" evidence="8">
    <location>
        <begin position="216"/>
        <end position="220"/>
    </location>
</feature>
<feature type="domain" description="PNPLA" evidence="9">
    <location>
        <begin position="167"/>
        <end position="361"/>
    </location>
</feature>
<keyword evidence="2" id="KW-0677">Repeat</keyword>
<dbReference type="SUPFAM" id="SSF52151">
    <property type="entry name" value="FabD/lysophospholipase-like"/>
    <property type="match status" value="1"/>
</dbReference>
<dbReference type="InterPro" id="IPR036770">
    <property type="entry name" value="Ankyrin_rpt-contain_sf"/>
</dbReference>
<dbReference type="PROSITE" id="PS51635">
    <property type="entry name" value="PNPLA"/>
    <property type="match status" value="1"/>
</dbReference>
<evidence type="ECO:0000313" key="11">
    <source>
        <dbReference type="Proteomes" id="UP001620626"/>
    </source>
</evidence>
<feature type="active site" description="Nucleophile" evidence="8">
    <location>
        <position position="218"/>
    </location>
</feature>
<sequence>MNLYGRFDRQFLKRLMSDGGMSRWLMNEQLRDRDGCTPLLCAVKRNADANGDTPLHHAVNDGSAPIANSLLMVKLLLCFGADLDVRNNSGQTPDGVPYIDEKIATVLRRAKTWSQRKGASELSKAKTKKIHKAALARVRREQQRLAMDYQRERAAKDKGRGDALRLLSLDGGGIRGLVIIQILLELERMADGGGNTQNKEKKKYNFLRRHFDFVAGTSTGAILALALADGTPLVDCLRLYLKLKDDVFGPEAKESRFGGYKPEHLEKFLQDHFGKERKMSDIRCGKMKVFATATDARKIPVQLVLFRNYYSPFVASTEHSHESVCVWTAARCSSAAPTYFSNVGGLIDGGIYANNPSNELLNEIHLHNKWAKMNKEQPEKDINFMLSIGTGKMPPRDVDNIDVTFQPTVSSLVRSLDAFNNLKTIMLNQVTNSDGPAVELARTFCHDKKIPFFRITPQLKSEIKLDTTDNTKIIKMMWKAKAFVSEWAEGVADLVDLLRATENDE</sequence>
<dbReference type="Gene3D" id="1.25.40.20">
    <property type="entry name" value="Ankyrin repeat-containing domain"/>
    <property type="match status" value="1"/>
</dbReference>
<evidence type="ECO:0000256" key="2">
    <source>
        <dbReference type="ARBA" id="ARBA00022737"/>
    </source>
</evidence>
<dbReference type="InterPro" id="IPR002110">
    <property type="entry name" value="Ankyrin_rpt"/>
</dbReference>
<evidence type="ECO:0000256" key="8">
    <source>
        <dbReference type="PROSITE-ProRule" id="PRU01161"/>
    </source>
</evidence>
<dbReference type="Pfam" id="PF01734">
    <property type="entry name" value="Patatin"/>
    <property type="match status" value="1"/>
</dbReference>